<evidence type="ECO:0000313" key="9">
    <source>
        <dbReference type="Proteomes" id="UP000245207"/>
    </source>
</evidence>
<accession>A0A2U1NXT5</accession>
<dbReference type="PANTHER" id="PTHR33491">
    <property type="entry name" value="OSJNBA0016N04.9 PROTEIN"/>
    <property type="match status" value="1"/>
</dbReference>
<evidence type="ECO:0000256" key="3">
    <source>
        <dbReference type="ARBA" id="ARBA00022729"/>
    </source>
</evidence>
<dbReference type="GO" id="GO:0030247">
    <property type="term" value="F:polysaccharide binding"/>
    <property type="evidence" value="ECO:0007669"/>
    <property type="project" value="InterPro"/>
</dbReference>
<dbReference type="Pfam" id="PF07645">
    <property type="entry name" value="EGF_CA"/>
    <property type="match status" value="1"/>
</dbReference>
<evidence type="ECO:0000256" key="2">
    <source>
        <dbReference type="ARBA" id="ARBA00022536"/>
    </source>
</evidence>
<evidence type="ECO:0000256" key="4">
    <source>
        <dbReference type="ARBA" id="ARBA00022737"/>
    </source>
</evidence>
<organism evidence="8 9">
    <name type="scientific">Artemisia annua</name>
    <name type="common">Sweet wormwood</name>
    <dbReference type="NCBI Taxonomy" id="35608"/>
    <lineage>
        <taxon>Eukaryota</taxon>
        <taxon>Viridiplantae</taxon>
        <taxon>Streptophyta</taxon>
        <taxon>Embryophyta</taxon>
        <taxon>Tracheophyta</taxon>
        <taxon>Spermatophyta</taxon>
        <taxon>Magnoliopsida</taxon>
        <taxon>eudicotyledons</taxon>
        <taxon>Gunneridae</taxon>
        <taxon>Pentapetalae</taxon>
        <taxon>asterids</taxon>
        <taxon>campanulids</taxon>
        <taxon>Asterales</taxon>
        <taxon>Asteraceae</taxon>
        <taxon>Asteroideae</taxon>
        <taxon>Anthemideae</taxon>
        <taxon>Artemisiinae</taxon>
        <taxon>Artemisia</taxon>
    </lineage>
</organism>
<proteinExistence type="predicted"/>
<dbReference type="Gene3D" id="2.10.25.10">
    <property type="entry name" value="Laminin"/>
    <property type="match status" value="1"/>
</dbReference>
<dbReference type="OrthoDB" id="4062651at2759"/>
<protein>
    <submittedName>
        <fullName evidence="8">EGF-like calcium-binding domain-containing protein</fullName>
    </submittedName>
</protein>
<dbReference type="SUPFAM" id="SSF57196">
    <property type="entry name" value="EGF/Laminin"/>
    <property type="match status" value="1"/>
</dbReference>
<dbReference type="GO" id="GO:0016020">
    <property type="term" value="C:membrane"/>
    <property type="evidence" value="ECO:0007669"/>
    <property type="project" value="UniProtKB-SubCell"/>
</dbReference>
<dbReference type="EMBL" id="PKPP01002004">
    <property type="protein sequence ID" value="PWA78326.1"/>
    <property type="molecule type" value="Genomic_DNA"/>
</dbReference>
<evidence type="ECO:0000256" key="1">
    <source>
        <dbReference type="ARBA" id="ARBA00004167"/>
    </source>
</evidence>
<name>A0A2U1NXT5_ARTAN</name>
<comment type="caution">
    <text evidence="8">The sequence shown here is derived from an EMBL/GenBank/DDBJ whole genome shotgun (WGS) entry which is preliminary data.</text>
</comment>
<dbReference type="FunFam" id="2.10.25.10:FF:000038">
    <property type="entry name" value="Fibrillin 2"/>
    <property type="match status" value="1"/>
</dbReference>
<keyword evidence="9" id="KW-1185">Reference proteome</keyword>
<dbReference type="InterPro" id="IPR025287">
    <property type="entry name" value="WAK_GUB"/>
</dbReference>
<feature type="domain" description="EGF-like" evidence="7">
    <location>
        <begin position="97"/>
        <end position="139"/>
    </location>
</feature>
<keyword evidence="4" id="KW-0677">Repeat</keyword>
<evidence type="ECO:0000259" key="7">
    <source>
        <dbReference type="PROSITE" id="PS50026"/>
    </source>
</evidence>
<dbReference type="CDD" id="cd00054">
    <property type="entry name" value="EGF_CA"/>
    <property type="match status" value="1"/>
</dbReference>
<dbReference type="Proteomes" id="UP000245207">
    <property type="component" value="Unassembled WGS sequence"/>
</dbReference>
<evidence type="ECO:0000313" key="8">
    <source>
        <dbReference type="EMBL" id="PWA78326.1"/>
    </source>
</evidence>
<gene>
    <name evidence="8" type="ORF">CTI12_AA216320</name>
</gene>
<dbReference type="InterPro" id="IPR001881">
    <property type="entry name" value="EGF-like_Ca-bd_dom"/>
</dbReference>
<comment type="caution">
    <text evidence="6">Lacks conserved residue(s) required for the propagation of feature annotation.</text>
</comment>
<dbReference type="InterPro" id="IPR018097">
    <property type="entry name" value="EGF_Ca-bd_CS"/>
</dbReference>
<sequence length="210" mass="22914">MASLPSSEAENIQSSTSNLAKSGCQTTCGNLTVAYPFGIGVGSGCSIDESFDLTCNSTYNPPRLFVKSGEIQINKISDFEMWVTNFLGYRCYNQSGDIDECDEKRNISCYGHCINTAGSYSCTCWPGYTGNAEKADGCQPVAKGSKFPVMIFTLATARQETRPTSCKPQELWLLSIYLVRHFEPWSRSCSGSSQDLKQGCLVGGFDKNST</sequence>
<evidence type="ECO:0000256" key="5">
    <source>
        <dbReference type="ARBA" id="ARBA00023157"/>
    </source>
</evidence>
<dbReference type="STRING" id="35608.A0A2U1NXT5"/>
<reference evidence="8 9" key="1">
    <citation type="journal article" date="2018" name="Mol. Plant">
        <title>The genome of Artemisia annua provides insight into the evolution of Asteraceae family and artemisinin biosynthesis.</title>
        <authorList>
            <person name="Shen Q."/>
            <person name="Zhang L."/>
            <person name="Liao Z."/>
            <person name="Wang S."/>
            <person name="Yan T."/>
            <person name="Shi P."/>
            <person name="Liu M."/>
            <person name="Fu X."/>
            <person name="Pan Q."/>
            <person name="Wang Y."/>
            <person name="Lv Z."/>
            <person name="Lu X."/>
            <person name="Zhang F."/>
            <person name="Jiang W."/>
            <person name="Ma Y."/>
            <person name="Chen M."/>
            <person name="Hao X."/>
            <person name="Li L."/>
            <person name="Tang Y."/>
            <person name="Lv G."/>
            <person name="Zhou Y."/>
            <person name="Sun X."/>
            <person name="Brodelius P.E."/>
            <person name="Rose J.K.C."/>
            <person name="Tang K."/>
        </authorList>
    </citation>
    <scope>NUCLEOTIDE SEQUENCE [LARGE SCALE GENOMIC DNA]</scope>
    <source>
        <strain evidence="9">cv. Huhao1</strain>
        <tissue evidence="8">Leaf</tissue>
    </source>
</reference>
<dbReference type="InterPro" id="IPR049883">
    <property type="entry name" value="NOTCH1_EGF-like"/>
</dbReference>
<dbReference type="PROSITE" id="PS50026">
    <property type="entry name" value="EGF_3"/>
    <property type="match status" value="1"/>
</dbReference>
<dbReference type="InterPro" id="IPR000152">
    <property type="entry name" value="EGF-type_Asp/Asn_hydroxyl_site"/>
</dbReference>
<dbReference type="Pfam" id="PF13947">
    <property type="entry name" value="GUB_WAK_bind"/>
    <property type="match status" value="1"/>
</dbReference>
<dbReference type="PROSITE" id="PS00010">
    <property type="entry name" value="ASX_HYDROXYL"/>
    <property type="match status" value="1"/>
</dbReference>
<keyword evidence="2 6" id="KW-0245">EGF-like domain</keyword>
<dbReference type="AlphaFoldDB" id="A0A2U1NXT5"/>
<dbReference type="GO" id="GO:0005509">
    <property type="term" value="F:calcium ion binding"/>
    <property type="evidence" value="ECO:0007669"/>
    <property type="project" value="InterPro"/>
</dbReference>
<dbReference type="PROSITE" id="PS01187">
    <property type="entry name" value="EGF_CA"/>
    <property type="match status" value="1"/>
</dbReference>
<keyword evidence="5" id="KW-1015">Disulfide bond</keyword>
<dbReference type="InterPro" id="IPR000742">
    <property type="entry name" value="EGF"/>
</dbReference>
<evidence type="ECO:0000256" key="6">
    <source>
        <dbReference type="PROSITE-ProRule" id="PRU00076"/>
    </source>
</evidence>
<keyword evidence="3" id="KW-0732">Signal</keyword>
<comment type="subcellular location">
    <subcellularLocation>
        <location evidence="1">Membrane</location>
        <topology evidence="1">Single-pass membrane protein</topology>
    </subcellularLocation>
</comment>
<dbReference type="SMART" id="SM00179">
    <property type="entry name" value="EGF_CA"/>
    <property type="match status" value="1"/>
</dbReference>